<dbReference type="PANTHER" id="PTHR19879">
    <property type="entry name" value="TRANSCRIPTION INITIATION FACTOR TFIID"/>
    <property type="match status" value="1"/>
</dbReference>
<dbReference type="SMART" id="SM00320">
    <property type="entry name" value="WD40"/>
    <property type="match status" value="3"/>
</dbReference>
<comment type="caution">
    <text evidence="2">The sequence shown here is derived from an EMBL/GenBank/DDBJ whole genome shotgun (WGS) entry which is preliminary data.</text>
</comment>
<dbReference type="SUPFAM" id="SSF50998">
    <property type="entry name" value="Quinoprotein alcohol dehydrogenase-like"/>
    <property type="match status" value="1"/>
</dbReference>
<dbReference type="InterPro" id="IPR011047">
    <property type="entry name" value="Quinoprotein_ADH-like_sf"/>
</dbReference>
<evidence type="ECO:0000313" key="2">
    <source>
        <dbReference type="EMBL" id="GAA1671496.1"/>
    </source>
</evidence>
<name>A0ABP4SE36_9ACTN</name>
<evidence type="ECO:0008006" key="4">
    <source>
        <dbReference type="Google" id="ProtNLM"/>
    </source>
</evidence>
<dbReference type="InterPro" id="IPR001680">
    <property type="entry name" value="WD40_rpt"/>
</dbReference>
<dbReference type="InterPro" id="IPR015943">
    <property type="entry name" value="WD40/YVTN_repeat-like_dom_sf"/>
</dbReference>
<sequence>MSQDLRTVVTTDDNLVAVYDASTGALRHSFETEFPEDINKVLIHPDGRRLLTGRGYDGAVVRIHDLESGTELDHFGINDDTLGFFLLPDSRRVLTGYCQLDMWDLDNGLLGPLWTQDDCASCLEPMLHPNGEWIINRDDDRIAYFSVADGSLVRELKVAHDDPGMLEEVDHGALLLPDARRAVFAVGNGVPVLEVFDIETGERFSPLEGHAGQVQALALSPDGDRFASVADDGFVRVWDSISLECVWTAKAHEGKAADVTFCGNEAVITVGADGDGRLWDVV</sequence>
<dbReference type="PANTHER" id="PTHR19879:SF9">
    <property type="entry name" value="TRANSCRIPTION INITIATION FACTOR TFIID SUBUNIT 5"/>
    <property type="match status" value="1"/>
</dbReference>
<feature type="repeat" description="WD" evidence="1">
    <location>
        <begin position="207"/>
        <end position="239"/>
    </location>
</feature>
<dbReference type="PROSITE" id="PS50294">
    <property type="entry name" value="WD_REPEATS_REGION"/>
    <property type="match status" value="2"/>
</dbReference>
<evidence type="ECO:0000313" key="3">
    <source>
        <dbReference type="Proteomes" id="UP001500618"/>
    </source>
</evidence>
<dbReference type="Pfam" id="PF00400">
    <property type="entry name" value="WD40"/>
    <property type="match status" value="1"/>
</dbReference>
<evidence type="ECO:0000256" key="1">
    <source>
        <dbReference type="PROSITE-ProRule" id="PRU00221"/>
    </source>
</evidence>
<dbReference type="Gene3D" id="2.130.10.10">
    <property type="entry name" value="YVTN repeat-like/Quinoprotein amine dehydrogenase"/>
    <property type="match status" value="2"/>
</dbReference>
<gene>
    <name evidence="2" type="ORF">GCM10009765_21130</name>
</gene>
<reference evidence="3" key="1">
    <citation type="journal article" date="2019" name="Int. J. Syst. Evol. Microbiol.">
        <title>The Global Catalogue of Microorganisms (GCM) 10K type strain sequencing project: providing services to taxonomists for standard genome sequencing and annotation.</title>
        <authorList>
            <consortium name="The Broad Institute Genomics Platform"/>
            <consortium name="The Broad Institute Genome Sequencing Center for Infectious Disease"/>
            <person name="Wu L."/>
            <person name="Ma J."/>
        </authorList>
    </citation>
    <scope>NUCLEOTIDE SEQUENCE [LARGE SCALE GENOMIC DNA]</scope>
    <source>
        <strain evidence="3">JCM 14718</strain>
    </source>
</reference>
<protein>
    <recommendedName>
        <fullName evidence="4">WD40 repeat domain-containing protein</fullName>
    </recommendedName>
</protein>
<keyword evidence="1" id="KW-0853">WD repeat</keyword>
<proteinExistence type="predicted"/>
<feature type="repeat" description="WD" evidence="1">
    <location>
        <begin position="249"/>
        <end position="282"/>
    </location>
</feature>
<keyword evidence="3" id="KW-1185">Reference proteome</keyword>
<accession>A0ABP4SE36</accession>
<organism evidence="2 3">
    <name type="scientific">Fodinicola feengrottensis</name>
    <dbReference type="NCBI Taxonomy" id="435914"/>
    <lineage>
        <taxon>Bacteria</taxon>
        <taxon>Bacillati</taxon>
        <taxon>Actinomycetota</taxon>
        <taxon>Actinomycetes</taxon>
        <taxon>Mycobacteriales</taxon>
        <taxon>Fodinicola</taxon>
    </lineage>
</organism>
<dbReference type="Proteomes" id="UP001500618">
    <property type="component" value="Unassembled WGS sequence"/>
</dbReference>
<dbReference type="EMBL" id="BAAANY010000008">
    <property type="protein sequence ID" value="GAA1671496.1"/>
    <property type="molecule type" value="Genomic_DNA"/>
</dbReference>
<dbReference type="PROSITE" id="PS50082">
    <property type="entry name" value="WD_REPEATS_2"/>
    <property type="match status" value="2"/>
</dbReference>